<comment type="similarity">
    <text evidence="2 8">Belongs to the ComB family.</text>
</comment>
<evidence type="ECO:0000256" key="1">
    <source>
        <dbReference type="ARBA" id="ARBA00001946"/>
    </source>
</evidence>
<name>A0A3S3TET8_9SPHI</name>
<comment type="catalytic activity">
    <reaction evidence="7 8">
        <text>(2R)-O-phospho-3-sulfolactate + H2O = (2R)-3-sulfolactate + phosphate</text>
        <dbReference type="Rhea" id="RHEA:23416"/>
        <dbReference type="ChEBI" id="CHEBI:15377"/>
        <dbReference type="ChEBI" id="CHEBI:15597"/>
        <dbReference type="ChEBI" id="CHEBI:43474"/>
        <dbReference type="ChEBI" id="CHEBI:58738"/>
        <dbReference type="EC" id="3.1.3.71"/>
    </reaction>
</comment>
<gene>
    <name evidence="8" type="primary">comB</name>
    <name evidence="9" type="ORF">EOD41_17415</name>
</gene>
<dbReference type="EC" id="3.1.3.71" evidence="3 8"/>
<dbReference type="RefSeq" id="WP_127707310.1">
    <property type="nucleotide sequence ID" value="NZ_SACK01000009.1"/>
</dbReference>
<evidence type="ECO:0000313" key="9">
    <source>
        <dbReference type="EMBL" id="RVT98150.1"/>
    </source>
</evidence>
<dbReference type="PANTHER" id="PTHR37311:SF1">
    <property type="entry name" value="2-PHOSPHOSULFOLACTATE PHOSPHATASE-RELATED"/>
    <property type="match status" value="1"/>
</dbReference>
<dbReference type="Proteomes" id="UP000282759">
    <property type="component" value="Unassembled WGS sequence"/>
</dbReference>
<evidence type="ECO:0000313" key="10">
    <source>
        <dbReference type="Proteomes" id="UP000282759"/>
    </source>
</evidence>
<evidence type="ECO:0000256" key="3">
    <source>
        <dbReference type="ARBA" id="ARBA00012953"/>
    </source>
</evidence>
<dbReference type="FunFam" id="3.90.1560.10:FF:000001">
    <property type="entry name" value="Probable 2-phosphosulfolactate phosphatase"/>
    <property type="match status" value="1"/>
</dbReference>
<protein>
    <recommendedName>
        <fullName evidence="4 8">Probable 2-phosphosulfolactate phosphatase</fullName>
        <ecNumber evidence="3 8">3.1.3.71</ecNumber>
    </recommendedName>
</protein>
<dbReference type="AlphaFoldDB" id="A0A3S3TET8"/>
<dbReference type="SUPFAM" id="SSF142823">
    <property type="entry name" value="ComB-like"/>
    <property type="match status" value="1"/>
</dbReference>
<keyword evidence="10" id="KW-1185">Reference proteome</keyword>
<dbReference type="GO" id="GO:0050532">
    <property type="term" value="F:2-phosphosulfolactate phosphatase activity"/>
    <property type="evidence" value="ECO:0007669"/>
    <property type="project" value="UniProtKB-UniRule"/>
</dbReference>
<evidence type="ECO:0000256" key="4">
    <source>
        <dbReference type="ARBA" id="ARBA00021948"/>
    </source>
</evidence>
<keyword evidence="6 8" id="KW-0460">Magnesium</keyword>
<evidence type="ECO:0000256" key="8">
    <source>
        <dbReference type="HAMAP-Rule" id="MF_00490"/>
    </source>
</evidence>
<dbReference type="EMBL" id="SACK01000009">
    <property type="protein sequence ID" value="RVT98150.1"/>
    <property type="molecule type" value="Genomic_DNA"/>
</dbReference>
<dbReference type="PANTHER" id="PTHR37311">
    <property type="entry name" value="2-PHOSPHOSULFOLACTATE PHOSPHATASE-RELATED"/>
    <property type="match status" value="1"/>
</dbReference>
<reference evidence="9 10" key="1">
    <citation type="submission" date="2019-01" db="EMBL/GenBank/DDBJ databases">
        <authorList>
            <person name="Chen W.-M."/>
        </authorList>
    </citation>
    <scope>NUCLEOTIDE SEQUENCE [LARGE SCALE GENOMIC DNA]</scope>
    <source>
        <strain evidence="9 10">YBJ-36</strain>
    </source>
</reference>
<dbReference type="Gene3D" id="3.90.1560.10">
    <property type="entry name" value="ComB-like"/>
    <property type="match status" value="1"/>
</dbReference>
<dbReference type="Pfam" id="PF04029">
    <property type="entry name" value="2-ph_phosp"/>
    <property type="match status" value="1"/>
</dbReference>
<comment type="cofactor">
    <cofactor evidence="1 8">
        <name>Mg(2+)</name>
        <dbReference type="ChEBI" id="CHEBI:18420"/>
    </cofactor>
</comment>
<keyword evidence="5 8" id="KW-0378">Hydrolase</keyword>
<evidence type="ECO:0000256" key="2">
    <source>
        <dbReference type="ARBA" id="ARBA00009997"/>
    </source>
</evidence>
<dbReference type="OrthoDB" id="4913at2"/>
<evidence type="ECO:0000256" key="6">
    <source>
        <dbReference type="ARBA" id="ARBA00022842"/>
    </source>
</evidence>
<dbReference type="InterPro" id="IPR036702">
    <property type="entry name" value="ComB-like_sf"/>
</dbReference>
<accession>A0A3S3TET8</accession>
<dbReference type="HAMAP" id="MF_00490">
    <property type="entry name" value="ComB"/>
    <property type="match status" value="1"/>
</dbReference>
<dbReference type="GO" id="GO:0050545">
    <property type="term" value="F:sulfopyruvate decarboxylase activity"/>
    <property type="evidence" value="ECO:0007669"/>
    <property type="project" value="TreeGrafter"/>
</dbReference>
<dbReference type="GO" id="GO:0000287">
    <property type="term" value="F:magnesium ion binding"/>
    <property type="evidence" value="ECO:0007669"/>
    <property type="project" value="UniProtKB-UniRule"/>
</dbReference>
<organism evidence="9 10">
    <name type="scientific">Mucilaginibacter limnophilus</name>
    <dbReference type="NCBI Taxonomy" id="1932778"/>
    <lineage>
        <taxon>Bacteria</taxon>
        <taxon>Pseudomonadati</taxon>
        <taxon>Bacteroidota</taxon>
        <taxon>Sphingobacteriia</taxon>
        <taxon>Sphingobacteriales</taxon>
        <taxon>Sphingobacteriaceae</taxon>
        <taxon>Mucilaginibacter</taxon>
    </lineage>
</organism>
<proteinExistence type="inferred from homology"/>
<dbReference type="InterPro" id="IPR005238">
    <property type="entry name" value="ComB-like"/>
</dbReference>
<evidence type="ECO:0000256" key="7">
    <source>
        <dbReference type="ARBA" id="ARBA00033711"/>
    </source>
</evidence>
<sequence length="261" mass="28586">MINKDSNSGHTETSPLGGWEGLGSKGLEVCLTPALLPLYKVEDYIVVVIDIFRATSSICYGIENGAEAIIPVAQVEECAAYREKGFNYLLAAERDGAVVSGFDFGNSPFSYTKEKVAGKTVVLTTTNGTHALHLSIKAKRIVIGSFLNITTLCNWLKTQDENILLVCAGWKNNFNLEDTLFAGAVVEQLKERQYKTDDPAIAANDLYQLAKDDLTGYLKKTSHSERLKQLGIEEDIAFCLNVDIATSIPVLDGDRLVKMEV</sequence>
<evidence type="ECO:0000256" key="5">
    <source>
        <dbReference type="ARBA" id="ARBA00022801"/>
    </source>
</evidence>
<comment type="caution">
    <text evidence="9">The sequence shown here is derived from an EMBL/GenBank/DDBJ whole genome shotgun (WGS) entry which is preliminary data.</text>
</comment>